<dbReference type="Proteomes" id="UP000809910">
    <property type="component" value="Unassembled WGS sequence"/>
</dbReference>
<name>A0ABS1W738_9GAMM</name>
<dbReference type="SMART" id="SM00248">
    <property type="entry name" value="ANK"/>
    <property type="match status" value="7"/>
</dbReference>
<dbReference type="EMBL" id="JADWVN010000004">
    <property type="protein sequence ID" value="MBL7525171.1"/>
    <property type="molecule type" value="Genomic_DNA"/>
</dbReference>
<feature type="compositionally biased region" description="Low complexity" evidence="1">
    <location>
        <begin position="1413"/>
        <end position="1425"/>
    </location>
</feature>
<dbReference type="InterPro" id="IPR002110">
    <property type="entry name" value="Ankyrin_rpt"/>
</dbReference>
<comment type="caution">
    <text evidence="2">The sequence shown here is derived from an EMBL/GenBank/DDBJ whole genome shotgun (WGS) entry which is preliminary data.</text>
</comment>
<feature type="compositionally biased region" description="Basic and acidic residues" evidence="1">
    <location>
        <begin position="1436"/>
        <end position="1473"/>
    </location>
</feature>
<evidence type="ECO:0008006" key="4">
    <source>
        <dbReference type="Google" id="ProtNLM"/>
    </source>
</evidence>
<dbReference type="Gene3D" id="1.25.40.20">
    <property type="entry name" value="Ankyrin repeat-containing domain"/>
    <property type="match status" value="1"/>
</dbReference>
<evidence type="ECO:0000256" key="1">
    <source>
        <dbReference type="SAM" id="MobiDB-lite"/>
    </source>
</evidence>
<evidence type="ECO:0000313" key="3">
    <source>
        <dbReference type="Proteomes" id="UP000809910"/>
    </source>
</evidence>
<reference evidence="2 3" key="1">
    <citation type="submission" date="2020-12" db="EMBL/GenBank/DDBJ databases">
        <title>WGS of Legionella: environmental sample.</title>
        <authorList>
            <person name="Cristino S."/>
            <person name="Girolamini L."/>
            <person name="Salaris S."/>
            <person name="Pascale M.R."/>
            <person name="Mazzotta M."/>
            <person name="Orsini M."/>
            <person name="Grottola A."/>
        </authorList>
    </citation>
    <scope>NUCLEOTIDE SEQUENCE [LARGE SCALE GENOMIC DNA]</scope>
    <source>
        <strain evidence="2 3">30cs62</strain>
    </source>
</reference>
<organism evidence="2 3">
    <name type="scientific">Legionella bononiensis</name>
    <dbReference type="NCBI Taxonomy" id="2793102"/>
    <lineage>
        <taxon>Bacteria</taxon>
        <taxon>Pseudomonadati</taxon>
        <taxon>Pseudomonadota</taxon>
        <taxon>Gammaproteobacteria</taxon>
        <taxon>Legionellales</taxon>
        <taxon>Legionellaceae</taxon>
        <taxon>Legionella</taxon>
    </lineage>
</organism>
<dbReference type="SUPFAM" id="SSF48403">
    <property type="entry name" value="Ankyrin repeat"/>
    <property type="match status" value="1"/>
</dbReference>
<gene>
    <name evidence="2" type="ORF">I5282_01130</name>
</gene>
<feature type="region of interest" description="Disordered" evidence="1">
    <location>
        <begin position="1413"/>
        <end position="1496"/>
    </location>
</feature>
<protein>
    <recommendedName>
        <fullName evidence="4">Ankyrin repeat-containing protein</fullName>
    </recommendedName>
</protein>
<keyword evidence="3" id="KW-1185">Reference proteome</keyword>
<accession>A0ABS1W738</accession>
<evidence type="ECO:0000313" key="2">
    <source>
        <dbReference type="EMBL" id="MBL7525171.1"/>
    </source>
</evidence>
<proteinExistence type="predicted"/>
<dbReference type="RefSeq" id="WP_203112429.1">
    <property type="nucleotide sequence ID" value="NZ_JADOBG010000022.1"/>
</dbReference>
<sequence length="1712" mass="198523">MPLQVKIIDSVNKVLSKNDTPVKLNKGGVCGGVASLYVRYSLEGKKREFFELSKQLANLPEEYQIGQNSDIDKFIREIEIEFNRFNYTKGQYYQGDMEHTVFIDGKPIKKEFSIGLVASFAKWSNLLEQMRNEGRACYIRSHNHAIALSFVDNQYEIYDPNYDEDNDENPNAQATNTRRFITADEAINELSQQFGYPDNSNVGLGIIVYANPNDTTPATYPDKNKLLRESLKSKPDYQRDIGIKDKDWNYNSLFFATNINDRQTVEYHLQQGEIEIKECPYLMQMESNNELVFQLYSNSNKNNKQTLLYYAIWAGNIELFQQMSEDYQKKHVVTPVEKLAFKTLVQHNLSLLRAAQSSNPVCIMEVLKLYKSYDIPLDSISESILTKIIIQLTKNGNAELLKAFTQEIPVLSESVILTGISTATNHDKRGALSFWLGVRESLPKTENSTLINKKLISKASLLNFQQLIQSGFTVAPPLFSESLKRNRHEFFELSIASNPTSVWKEFIAKLHDHSLEEPIDLLRQNQELTALQVLISYKENDLIKRNWPASVPANTGTEALKFACECGNKEMVEFFTRKKFKVSTDFHVEQLKNALKVNDHQRLEALLSSSIDYAQFFTRSNKQLITELIQLGTYEFIIRAWNNYKNNSQNKQPLTANHLQLADLLWIAVTHNNKKLYEHITKEAPDLALKTIKEIIDSNNAEFYPYAIKLAMALPAFSENFSSPPLHQFIRDELSKYEQKLFERTTKDDEYADKKFRTEARQLIQPLCNILMYAIENHYFSFAEELNSQVHLSLNEIYDLFVTAHQNKNYKSVEFLLSHYPNLSTNKQIYLKLAESEEFDLLALLLQKNKPMDHTIYIRLLKEAVRAHHEPVIQLLSPYINSAYKIEGSPLYEAIREKNEEGYLLLIKYDAEMSPRQLFSLAIKQSNDRLLEAAFQKPKFAQFFRTHSNELLHTLFHDGTPEAVLYFYKKMNQSTEQDNINEYFAAFINFAITNNDLVLFRQLQKLEQFTTHTKELFKQACMAQAPDIVNELLKSNLDFDDKEELHELLDKLFGMDTKESTNTAHTAYDLIYKRALNRLYEFVIQNKYRPFSSLFHSINELTDDPGLSQPMKNQLIFRALEENDQTILGSLLDQVHNNSESGSQNELEVNEDIVSLFSAHLNKPLIISVLLDHYKIEQVLAKAVELEMWPFIVHFLKGRTVDGLSQDLLTTLKSHDSKLFQVLETEARQSLHNDPRHELNALLSSKNDLALNVVLKEQKKAIQESIMSLQKLMEEQHIDLKRQFYRFDLYYDIKKANTAMEDLIPQIEQFFDRNKGISPIELLSNEVNRNQIREFKDIMDTNNLVPAYFDEQDELERAFDALSTFDKNLEEQQKQKEQSALQQQQKDLEAQQKRQLKIEAQQLHQKKIEAQQQRQQKLEAQMQRQKSLEEQQPQKALEEQQHQKALEDQQRQKALEEQHRQNELNKQQDKTPDEQPPGNTPLPSKDQPASQKPNPLSGLIKIVEEYAKIREKEHYTRYLIPLFQYTKKDKLDATQHFINALKNPASLINNFDKAVLNDGRLHKTIKNYLAEHELAIQSHFKSDKPIRTVNQLIYALNKQNPVDKLIYQLEHYHKQRAKQPEMYHLSLFPQYTGTEKRTAVTHLLDLLKGGNNTLTTKDIGALNQGSLGSLISEFIEEFKAPLREAMNVKRINNLTDLINACEHNNTGLSLKS</sequence>
<dbReference type="InterPro" id="IPR036770">
    <property type="entry name" value="Ankyrin_rpt-contain_sf"/>
</dbReference>